<dbReference type="Proteomes" id="UP000256334">
    <property type="component" value="Unassembled WGS sequence"/>
</dbReference>
<keyword evidence="1" id="KW-0812">Transmembrane</keyword>
<keyword evidence="1" id="KW-1133">Transmembrane helix</keyword>
<gene>
    <name evidence="2" type="ORF">C8D72_3438</name>
</gene>
<feature type="transmembrane region" description="Helical" evidence="1">
    <location>
        <begin position="12"/>
        <end position="29"/>
    </location>
</feature>
<evidence type="ECO:0000313" key="2">
    <source>
        <dbReference type="EMBL" id="REC93392.1"/>
    </source>
</evidence>
<name>A0A3D9DRR1_9GAMM</name>
<proteinExistence type="predicted"/>
<protein>
    <submittedName>
        <fullName evidence="2">Uncharacterized protein</fullName>
    </submittedName>
</protein>
<evidence type="ECO:0000313" key="3">
    <source>
        <dbReference type="Proteomes" id="UP000256334"/>
    </source>
</evidence>
<accession>A0A3D9DRR1</accession>
<keyword evidence="1" id="KW-0472">Membrane</keyword>
<organism evidence="2 3">
    <name type="scientific">Kushneria indalinina DSM 14324</name>
    <dbReference type="NCBI Taxonomy" id="1122140"/>
    <lineage>
        <taxon>Bacteria</taxon>
        <taxon>Pseudomonadati</taxon>
        <taxon>Pseudomonadota</taxon>
        <taxon>Gammaproteobacteria</taxon>
        <taxon>Oceanospirillales</taxon>
        <taxon>Halomonadaceae</taxon>
        <taxon>Kushneria</taxon>
    </lineage>
</organism>
<comment type="caution">
    <text evidence="2">The sequence shown here is derived from an EMBL/GenBank/DDBJ whole genome shotgun (WGS) entry which is preliminary data.</text>
</comment>
<dbReference type="EMBL" id="QRDJ01000012">
    <property type="protein sequence ID" value="REC93392.1"/>
    <property type="molecule type" value="Genomic_DNA"/>
</dbReference>
<reference evidence="2 3" key="1">
    <citation type="submission" date="2018-07" db="EMBL/GenBank/DDBJ databases">
        <title>Genomic Encyclopedia of Type Strains, Phase IV (KMG-IV): sequencing the most valuable type-strain genomes for metagenomic binning, comparative biology and taxonomic classification.</title>
        <authorList>
            <person name="Goeker M."/>
        </authorList>
    </citation>
    <scope>NUCLEOTIDE SEQUENCE [LARGE SCALE GENOMIC DNA]</scope>
    <source>
        <strain evidence="2 3">DSM 14324</strain>
    </source>
</reference>
<sequence>MKIIHNLASIQSTYQLIYTIIGTALYLLGKFQFLSALIALPVTKFLLILLLLMVFYWAGKIWLFR</sequence>
<keyword evidence="3" id="KW-1185">Reference proteome</keyword>
<feature type="transmembrane region" description="Helical" evidence="1">
    <location>
        <begin position="35"/>
        <end position="58"/>
    </location>
</feature>
<dbReference type="AlphaFoldDB" id="A0A3D9DRR1"/>
<evidence type="ECO:0000256" key="1">
    <source>
        <dbReference type="SAM" id="Phobius"/>
    </source>
</evidence>